<organism evidence="2 3">
    <name type="scientific">Parabacteroides gordonii MS-1 = DSM 23371</name>
    <dbReference type="NCBI Taxonomy" id="1203610"/>
    <lineage>
        <taxon>Bacteria</taxon>
        <taxon>Pseudomonadati</taxon>
        <taxon>Bacteroidota</taxon>
        <taxon>Bacteroidia</taxon>
        <taxon>Bacteroidales</taxon>
        <taxon>Tannerellaceae</taxon>
        <taxon>Parabacteroides</taxon>
    </lineage>
</organism>
<keyword evidence="3" id="KW-1185">Reference proteome</keyword>
<dbReference type="PROSITE" id="PS01124">
    <property type="entry name" value="HTH_ARAC_FAMILY_2"/>
    <property type="match status" value="1"/>
</dbReference>
<dbReference type="Proteomes" id="UP000033035">
    <property type="component" value="Unassembled WGS sequence"/>
</dbReference>
<dbReference type="EMBL" id="AQHW01000029">
    <property type="protein sequence ID" value="KKB47477.1"/>
    <property type="molecule type" value="Genomic_DNA"/>
</dbReference>
<sequence>MKQTMKANLLYVNEHLTCGKYLKEIDTGFFFQEFKKGSTRKLERETMKNYLVIILEGKIRLNYNLSENRIISGGEFFLIAQASLVSGECLEDVQILTLAFEAPTTSCEKLNFQLLTELADSMDYNFEPLPIRYPFDVFCELTVCYLKYKANCGHLHEAKHNELFLCLRYFYSKEELAGLFYPILSQSFEFKRFVLENYGNVKSAKELMELSCMSKSAFYAKFREVFGITTKQWLTIKKLTRMINKAAEPGITVKQLMIEFDFDNLSHLQAYCKHNFKCTPTVLIEKAVAGEISIGKDMIMDEKQGKYTI</sequence>
<feature type="domain" description="HTH araC/xylS-type" evidence="1">
    <location>
        <begin position="188"/>
        <end position="286"/>
    </location>
</feature>
<dbReference type="GO" id="GO:0003700">
    <property type="term" value="F:DNA-binding transcription factor activity"/>
    <property type="evidence" value="ECO:0007669"/>
    <property type="project" value="InterPro"/>
</dbReference>
<protein>
    <recommendedName>
        <fullName evidence="1">HTH araC/xylS-type domain-containing protein</fullName>
    </recommendedName>
</protein>
<evidence type="ECO:0000259" key="1">
    <source>
        <dbReference type="PROSITE" id="PS01124"/>
    </source>
</evidence>
<dbReference type="Pfam" id="PF12833">
    <property type="entry name" value="HTH_18"/>
    <property type="match status" value="1"/>
</dbReference>
<dbReference type="STRING" id="1203610.HMPREF1536_05121"/>
<dbReference type="Gene3D" id="1.10.10.60">
    <property type="entry name" value="Homeodomain-like"/>
    <property type="match status" value="1"/>
</dbReference>
<comment type="caution">
    <text evidence="2">The sequence shown here is derived from an EMBL/GenBank/DDBJ whole genome shotgun (WGS) entry which is preliminary data.</text>
</comment>
<dbReference type="InterPro" id="IPR018060">
    <property type="entry name" value="HTH_AraC"/>
</dbReference>
<dbReference type="GO" id="GO:0043565">
    <property type="term" value="F:sequence-specific DNA binding"/>
    <property type="evidence" value="ECO:0007669"/>
    <property type="project" value="InterPro"/>
</dbReference>
<dbReference type="AlphaFoldDB" id="A0A0F5IQS0"/>
<name>A0A0F5IQS0_9BACT</name>
<reference evidence="2 3" key="1">
    <citation type="submission" date="2013-04" db="EMBL/GenBank/DDBJ databases">
        <title>The Genome Sequence of Parabacteroides gordonii DSM 23371.</title>
        <authorList>
            <consortium name="The Broad Institute Genomics Platform"/>
            <person name="Earl A."/>
            <person name="Ward D."/>
            <person name="Feldgarden M."/>
            <person name="Gevers D."/>
            <person name="Martens E."/>
            <person name="Sakamoto M."/>
            <person name="Benno Y."/>
            <person name="Suzuki N."/>
            <person name="Matsunaga N."/>
            <person name="Koshihara K."/>
            <person name="Seki M."/>
            <person name="Komiya H."/>
            <person name="Walker B."/>
            <person name="Young S."/>
            <person name="Zeng Q."/>
            <person name="Gargeya S."/>
            <person name="Fitzgerald M."/>
            <person name="Haas B."/>
            <person name="Abouelleil A."/>
            <person name="Allen A.W."/>
            <person name="Alvarado L."/>
            <person name="Arachchi H.M."/>
            <person name="Berlin A.M."/>
            <person name="Chapman S.B."/>
            <person name="Gainer-Dewar J."/>
            <person name="Goldberg J."/>
            <person name="Griggs A."/>
            <person name="Gujja S."/>
            <person name="Hansen M."/>
            <person name="Howarth C."/>
            <person name="Imamovic A."/>
            <person name="Ireland A."/>
            <person name="Larimer J."/>
            <person name="McCowan C."/>
            <person name="Murphy C."/>
            <person name="Pearson M."/>
            <person name="Poon T.W."/>
            <person name="Priest M."/>
            <person name="Roberts A."/>
            <person name="Saif S."/>
            <person name="Shea T."/>
            <person name="Sisk P."/>
            <person name="Sykes S."/>
            <person name="Wortman J."/>
            <person name="Nusbaum C."/>
            <person name="Birren B."/>
        </authorList>
    </citation>
    <scope>NUCLEOTIDE SEQUENCE [LARGE SCALE GENOMIC DNA]</scope>
    <source>
        <strain evidence="2 3">MS-1</strain>
    </source>
</reference>
<accession>A0A0F5IQS0</accession>
<evidence type="ECO:0000313" key="3">
    <source>
        <dbReference type="Proteomes" id="UP000033035"/>
    </source>
</evidence>
<evidence type="ECO:0000313" key="2">
    <source>
        <dbReference type="EMBL" id="KKB47477.1"/>
    </source>
</evidence>
<dbReference type="RefSeq" id="WP_044192284.1">
    <property type="nucleotide sequence ID" value="NZ_AUAE01000025.1"/>
</dbReference>
<dbReference type="PATRIC" id="fig|1203610.3.peg.5235"/>
<dbReference type="HOGENOM" id="CLU_077934_0_0_10"/>
<proteinExistence type="predicted"/>
<gene>
    <name evidence="2" type="ORF">HMPREF1536_05121</name>
</gene>